<accession>A0ACC7P451</accession>
<sequence>MVSDEYELEKLKANLVYLMDAYMSVMEILENCKDEHGVSYISQPEIARRLGVSQTAIAKRFKNLIRFGSVKKIGYKNAYMLINKDILKNTPLGLLAKLMIELEKDPDIRIDYYKQAELMKVSYRDVQIAWGYLTFVTS</sequence>
<protein>
    <submittedName>
        <fullName evidence="1">Winged helix-turn-helix transcriptional regulator</fullName>
    </submittedName>
</protein>
<organism evidence="1 2">
    <name type="scientific">Paenibacillus mesotrionivorans</name>
    <dbReference type="NCBI Taxonomy" id="3160968"/>
    <lineage>
        <taxon>Bacteria</taxon>
        <taxon>Bacillati</taxon>
        <taxon>Bacillota</taxon>
        <taxon>Bacilli</taxon>
        <taxon>Bacillales</taxon>
        <taxon>Paenibacillaceae</taxon>
        <taxon>Paenibacillus</taxon>
    </lineage>
</organism>
<dbReference type="Proteomes" id="UP001631969">
    <property type="component" value="Unassembled WGS sequence"/>
</dbReference>
<proteinExistence type="predicted"/>
<dbReference type="EMBL" id="JBJURJ010000007">
    <property type="protein sequence ID" value="MFM9329082.1"/>
    <property type="molecule type" value="Genomic_DNA"/>
</dbReference>
<reference evidence="1" key="1">
    <citation type="submission" date="2024-12" db="EMBL/GenBank/DDBJ databases">
        <authorList>
            <person name="Wu N."/>
        </authorList>
    </citation>
    <scope>NUCLEOTIDE SEQUENCE</scope>
    <source>
        <strain evidence="1">P15</strain>
    </source>
</reference>
<keyword evidence="2" id="KW-1185">Reference proteome</keyword>
<evidence type="ECO:0000313" key="2">
    <source>
        <dbReference type="Proteomes" id="UP001631969"/>
    </source>
</evidence>
<name>A0ACC7P451_9BACL</name>
<gene>
    <name evidence="1" type="ORF">ACI1P1_12365</name>
</gene>
<comment type="caution">
    <text evidence="1">The sequence shown here is derived from an EMBL/GenBank/DDBJ whole genome shotgun (WGS) entry which is preliminary data.</text>
</comment>
<evidence type="ECO:0000313" key="1">
    <source>
        <dbReference type="EMBL" id="MFM9329082.1"/>
    </source>
</evidence>